<feature type="active site" description="Charge relay system" evidence="5 6">
    <location>
        <position position="127"/>
    </location>
</feature>
<dbReference type="CDD" id="cd07478">
    <property type="entry name" value="Peptidases_S8_CspA-like"/>
    <property type="match status" value="1"/>
</dbReference>
<sequence>MNSQKLEDLLNLALDVGAQEREKSPSLQTGYLAEEQRWELIVRYFGDISRLEQEEIQVEKLLGGYAIITVPEARIPEIASMPEIEYVEKPNRLFFSADRGRSASCITPVQTGPEGLTGRGVLVGIIDSGIDYAHPDFRNEDGTTRILELWDQSLGRIFTEEEINEALAAGERDRSRLVPSVDFSGHGTAVAGIAAGNGRASGGRYRGVAYESRILAVKLGRRGEGLFPWTTELMRALDYSVRRARTLRMPLALNLSFGNTYGSHDGTSLLETYLDTISGYGRTSIIAGTGNEGAGNGHASGNALPGRISRVELAVGEYETGFGLQLWKSYVDEISVSLMTPSGRIIGPVEPAMGTQRLRDGGTEILLYHGFPSPYSQAQEIYFDFIPERDYVDSGIWQVLIRGERIVTGRYDLWLPPVSTVNTSTRFLQTDPEITLTVPSTSSMAISVGAYDGGYRAYADFSGRGYTRLTDQVKPDLAAPGVGITAPRSGGGYGSFTGTSFAAPFVTGAAALLMEWGIIRGNDPYLYGEKLKAYLRRGAERLSAEESWPNRKLGYGMLCVRDSIPDGR</sequence>
<dbReference type="AlphaFoldDB" id="A0A9D2K4M0"/>
<evidence type="ECO:0000256" key="3">
    <source>
        <dbReference type="ARBA" id="ARBA00022801"/>
    </source>
</evidence>
<evidence type="ECO:0000313" key="10">
    <source>
        <dbReference type="EMBL" id="HIZ78471.1"/>
    </source>
</evidence>
<comment type="similarity">
    <text evidence="1 6 7">Belongs to the peptidase S8 family.</text>
</comment>
<dbReference type="SUPFAM" id="SSF52743">
    <property type="entry name" value="Subtilisin-like"/>
    <property type="match status" value="1"/>
</dbReference>
<comment type="caution">
    <text evidence="10">The sequence shown here is derived from an EMBL/GenBank/DDBJ whole genome shotgun (WGS) entry which is preliminary data.</text>
</comment>
<keyword evidence="2 6" id="KW-0645">Protease</keyword>
<reference evidence="10" key="2">
    <citation type="submission" date="2021-04" db="EMBL/GenBank/DDBJ databases">
        <authorList>
            <person name="Gilroy R."/>
        </authorList>
    </citation>
    <scope>NUCLEOTIDE SEQUENCE</scope>
    <source>
        <strain evidence="10">ChiBcec1-1093</strain>
    </source>
</reference>
<dbReference type="InterPro" id="IPR050131">
    <property type="entry name" value="Peptidase_S8_subtilisin-like"/>
</dbReference>
<evidence type="ECO:0000256" key="1">
    <source>
        <dbReference type="ARBA" id="ARBA00011073"/>
    </source>
</evidence>
<dbReference type="Gene3D" id="2.60.120.1290">
    <property type="match status" value="1"/>
</dbReference>
<organism evidence="10 11">
    <name type="scientific">Candidatus Lachnoclostridium stercorigallinarum</name>
    <dbReference type="NCBI Taxonomy" id="2838634"/>
    <lineage>
        <taxon>Bacteria</taxon>
        <taxon>Bacillati</taxon>
        <taxon>Bacillota</taxon>
        <taxon>Clostridia</taxon>
        <taxon>Lachnospirales</taxon>
        <taxon>Lachnospiraceae</taxon>
    </lineage>
</organism>
<dbReference type="InterPro" id="IPR022398">
    <property type="entry name" value="Peptidase_S8_His-AS"/>
</dbReference>
<name>A0A9D2K4M0_9FIRM</name>
<dbReference type="GO" id="GO:0004252">
    <property type="term" value="F:serine-type endopeptidase activity"/>
    <property type="evidence" value="ECO:0007669"/>
    <property type="project" value="UniProtKB-UniRule"/>
</dbReference>
<evidence type="ECO:0000259" key="9">
    <source>
        <dbReference type="Pfam" id="PF18425"/>
    </source>
</evidence>
<dbReference type="InterPro" id="IPR041365">
    <property type="entry name" value="CspB_prodomain"/>
</dbReference>
<dbReference type="PROSITE" id="PS00138">
    <property type="entry name" value="SUBTILASE_SER"/>
    <property type="match status" value="1"/>
</dbReference>
<dbReference type="EMBL" id="DXBC01000027">
    <property type="protein sequence ID" value="HIZ78471.1"/>
    <property type="molecule type" value="Genomic_DNA"/>
</dbReference>
<dbReference type="Pfam" id="PF18425">
    <property type="entry name" value="CspB_prodomain"/>
    <property type="match status" value="1"/>
</dbReference>
<dbReference type="InterPro" id="IPR015500">
    <property type="entry name" value="Peptidase_S8_subtilisin-rel"/>
</dbReference>
<dbReference type="InterPro" id="IPR023827">
    <property type="entry name" value="Peptidase_S8_Asp-AS"/>
</dbReference>
<evidence type="ECO:0000256" key="5">
    <source>
        <dbReference type="PIRSR" id="PIRSR615500-1"/>
    </source>
</evidence>
<accession>A0A9D2K4M0</accession>
<feature type="domain" description="Peptidase S8/S53" evidence="8">
    <location>
        <begin position="435"/>
        <end position="556"/>
    </location>
</feature>
<evidence type="ECO:0000256" key="2">
    <source>
        <dbReference type="ARBA" id="ARBA00022670"/>
    </source>
</evidence>
<keyword evidence="3 6" id="KW-0378">Hydrolase</keyword>
<dbReference type="PANTHER" id="PTHR43806:SF11">
    <property type="entry name" value="CEREVISIN-RELATED"/>
    <property type="match status" value="1"/>
</dbReference>
<evidence type="ECO:0000256" key="4">
    <source>
        <dbReference type="ARBA" id="ARBA00022825"/>
    </source>
</evidence>
<dbReference type="PROSITE" id="PS51892">
    <property type="entry name" value="SUBTILASE"/>
    <property type="match status" value="1"/>
</dbReference>
<proteinExistence type="inferred from homology"/>
<dbReference type="InterPro" id="IPR000209">
    <property type="entry name" value="Peptidase_S8/S53_dom"/>
</dbReference>
<dbReference type="InterPro" id="IPR023828">
    <property type="entry name" value="Peptidase_S8_Ser-AS"/>
</dbReference>
<evidence type="ECO:0000256" key="6">
    <source>
        <dbReference type="PROSITE-ProRule" id="PRU01240"/>
    </source>
</evidence>
<dbReference type="PIRSF" id="PIRSF037894">
    <property type="entry name" value="Subtilisin_rel_CspABC"/>
    <property type="match status" value="1"/>
</dbReference>
<protein>
    <submittedName>
        <fullName evidence="10">S8 family serine peptidase</fullName>
    </submittedName>
</protein>
<dbReference type="PROSITE" id="PS00137">
    <property type="entry name" value="SUBTILASE_HIS"/>
    <property type="match status" value="1"/>
</dbReference>
<dbReference type="PROSITE" id="PS00136">
    <property type="entry name" value="SUBTILASE_ASP"/>
    <property type="match status" value="1"/>
</dbReference>
<dbReference type="Proteomes" id="UP000824101">
    <property type="component" value="Unassembled WGS sequence"/>
</dbReference>
<reference evidence="10" key="1">
    <citation type="journal article" date="2021" name="PeerJ">
        <title>Extensive microbial diversity within the chicken gut microbiome revealed by metagenomics and culture.</title>
        <authorList>
            <person name="Gilroy R."/>
            <person name="Ravi A."/>
            <person name="Getino M."/>
            <person name="Pursley I."/>
            <person name="Horton D.L."/>
            <person name="Alikhan N.F."/>
            <person name="Baker D."/>
            <person name="Gharbi K."/>
            <person name="Hall N."/>
            <person name="Watson M."/>
            <person name="Adriaenssens E.M."/>
            <person name="Foster-Nyarko E."/>
            <person name="Jarju S."/>
            <person name="Secka A."/>
            <person name="Antonio M."/>
            <person name="Oren A."/>
            <person name="Chaudhuri R.R."/>
            <person name="La Ragione R."/>
            <person name="Hildebrand F."/>
            <person name="Pallen M.J."/>
        </authorList>
    </citation>
    <scope>NUCLEOTIDE SEQUENCE</scope>
    <source>
        <strain evidence="10">ChiBcec1-1093</strain>
    </source>
</reference>
<dbReference type="PANTHER" id="PTHR43806">
    <property type="entry name" value="PEPTIDASE S8"/>
    <property type="match status" value="1"/>
</dbReference>
<evidence type="ECO:0000259" key="8">
    <source>
        <dbReference type="Pfam" id="PF00082"/>
    </source>
</evidence>
<dbReference type="InterPro" id="IPR036852">
    <property type="entry name" value="Peptidase_S8/S53_dom_sf"/>
</dbReference>
<evidence type="ECO:0000313" key="11">
    <source>
        <dbReference type="Proteomes" id="UP000824101"/>
    </source>
</evidence>
<dbReference type="Gene3D" id="3.40.50.200">
    <property type="entry name" value="Peptidase S8/S53 domain"/>
    <property type="match status" value="1"/>
</dbReference>
<feature type="domain" description="Peptidase S8/S53" evidence="8">
    <location>
        <begin position="118"/>
        <end position="319"/>
    </location>
</feature>
<dbReference type="PRINTS" id="PR00723">
    <property type="entry name" value="SUBTILISIN"/>
</dbReference>
<evidence type="ECO:0000256" key="7">
    <source>
        <dbReference type="RuleBase" id="RU003355"/>
    </source>
</evidence>
<feature type="domain" description="Csp protease B prodomain" evidence="9">
    <location>
        <begin position="4"/>
        <end position="90"/>
    </location>
</feature>
<dbReference type="InterPro" id="IPR034045">
    <property type="entry name" value="Pep_S8_CspA-like"/>
</dbReference>
<feature type="active site" description="Charge relay system" evidence="5 6">
    <location>
        <position position="186"/>
    </location>
</feature>
<dbReference type="InterPro" id="IPR017310">
    <property type="entry name" value="Pept_S8A_subtilisin_clostridia"/>
</dbReference>
<dbReference type="Pfam" id="PF00082">
    <property type="entry name" value="Peptidase_S8"/>
    <property type="match status" value="2"/>
</dbReference>
<keyword evidence="4 6" id="KW-0720">Serine protease</keyword>
<dbReference type="Gene3D" id="3.30.70.2980">
    <property type="match status" value="1"/>
</dbReference>
<dbReference type="GO" id="GO:0006508">
    <property type="term" value="P:proteolysis"/>
    <property type="evidence" value="ECO:0007669"/>
    <property type="project" value="UniProtKB-KW"/>
</dbReference>
<feature type="active site" description="Charge relay system" evidence="5 6">
    <location>
        <position position="500"/>
    </location>
</feature>
<gene>
    <name evidence="10" type="ORF">IAA17_01575</name>
</gene>